<dbReference type="PATRIC" id="fig|1423766.4.peg.2618"/>
<evidence type="ECO:0000313" key="1">
    <source>
        <dbReference type="EMBL" id="KRL22378.1"/>
    </source>
</evidence>
<comment type="caution">
    <text evidence="1">The sequence shown here is derived from an EMBL/GenBank/DDBJ whole genome shotgun (WGS) entry which is preliminary data.</text>
</comment>
<dbReference type="AlphaFoldDB" id="A0A0R1NXM7"/>
<dbReference type="EMBL" id="AZEB01000007">
    <property type="protein sequence ID" value="KRL22378.1"/>
    <property type="molecule type" value="Genomic_DNA"/>
</dbReference>
<keyword evidence="2" id="KW-1185">Reference proteome</keyword>
<name>A0A0R1NXM7_9LACO</name>
<dbReference type="Proteomes" id="UP000051439">
    <property type="component" value="Unassembled WGS sequence"/>
</dbReference>
<protein>
    <submittedName>
        <fullName evidence="1">Uncharacterized protein</fullName>
    </submittedName>
</protein>
<dbReference type="InterPro" id="IPR024747">
    <property type="entry name" value="Pyridox_Oxase-rel"/>
</dbReference>
<dbReference type="SUPFAM" id="SSF50475">
    <property type="entry name" value="FMN-binding split barrel"/>
    <property type="match status" value="1"/>
</dbReference>
<dbReference type="InterPro" id="IPR012349">
    <property type="entry name" value="Split_barrel_FMN-bd"/>
</dbReference>
<dbReference type="Pfam" id="PF12900">
    <property type="entry name" value="Pyridox_ox_2"/>
    <property type="match status" value="1"/>
</dbReference>
<proteinExistence type="predicted"/>
<organism evidence="1 2">
    <name type="scientific">Lentilactobacillus kisonensis DSM 19906 = JCM 15041</name>
    <dbReference type="NCBI Taxonomy" id="1423766"/>
    <lineage>
        <taxon>Bacteria</taxon>
        <taxon>Bacillati</taxon>
        <taxon>Bacillota</taxon>
        <taxon>Bacilli</taxon>
        <taxon>Lactobacillales</taxon>
        <taxon>Lactobacillaceae</taxon>
        <taxon>Lentilactobacillus</taxon>
    </lineage>
</organism>
<dbReference type="PANTHER" id="PTHR34071:SF2">
    <property type="entry name" value="FLAVIN-NUCLEOTIDE-BINDING PROTEIN"/>
    <property type="match status" value="1"/>
</dbReference>
<evidence type="ECO:0000313" key="2">
    <source>
        <dbReference type="Proteomes" id="UP000051439"/>
    </source>
</evidence>
<reference evidence="1 2" key="1">
    <citation type="journal article" date="2015" name="Genome Announc.">
        <title>Expanding the biotechnology potential of lactobacilli through comparative genomics of 213 strains and associated genera.</title>
        <authorList>
            <person name="Sun Z."/>
            <person name="Harris H.M."/>
            <person name="McCann A."/>
            <person name="Guo C."/>
            <person name="Argimon S."/>
            <person name="Zhang W."/>
            <person name="Yang X."/>
            <person name="Jeffery I.B."/>
            <person name="Cooney J.C."/>
            <person name="Kagawa T.F."/>
            <person name="Liu W."/>
            <person name="Song Y."/>
            <person name="Salvetti E."/>
            <person name="Wrobel A."/>
            <person name="Rasinkangas P."/>
            <person name="Parkhill J."/>
            <person name="Rea M.C."/>
            <person name="O'Sullivan O."/>
            <person name="Ritari J."/>
            <person name="Douillard F.P."/>
            <person name="Paul Ross R."/>
            <person name="Yang R."/>
            <person name="Briner A.E."/>
            <person name="Felis G.E."/>
            <person name="de Vos W.M."/>
            <person name="Barrangou R."/>
            <person name="Klaenhammer T.R."/>
            <person name="Caufield P.W."/>
            <person name="Cui Y."/>
            <person name="Zhang H."/>
            <person name="O'Toole P.W."/>
        </authorList>
    </citation>
    <scope>NUCLEOTIDE SEQUENCE [LARGE SCALE GENOMIC DNA]</scope>
    <source>
        <strain evidence="1 2">DSM 19906</strain>
    </source>
</reference>
<accession>A0A0R1NXM7</accession>
<gene>
    <name evidence="1" type="ORF">FC98_GL002512</name>
</gene>
<dbReference type="PANTHER" id="PTHR34071">
    <property type="entry name" value="5-NITROIMIDAZOLE ANTIBIOTICS RESISTANCE PROTEIN, NIMA-FAMILY-RELATED PROTEIN-RELATED"/>
    <property type="match status" value="1"/>
</dbReference>
<sequence>MMRRKDREVTDINEIKLILHDSHVIHSGFRTADYPYVVPTNFAYEFDADNHLTLYIHGAPVGHKRDLIKQDGRMGFEIDDGGQLMTPEDSQENTPSFAYRSVMGYGDAELVADPEVKRHALQLLLSHETGQSIDLFHISEKTIEYVGVIKISVKGYTAKEHLAEEKGFK</sequence>
<dbReference type="Gene3D" id="2.30.110.10">
    <property type="entry name" value="Electron Transport, Fmn-binding Protein, Chain A"/>
    <property type="match status" value="1"/>
</dbReference>